<organism evidence="1 2">
    <name type="scientific">Colocasia esculenta</name>
    <name type="common">Wild taro</name>
    <name type="synonym">Arum esculentum</name>
    <dbReference type="NCBI Taxonomy" id="4460"/>
    <lineage>
        <taxon>Eukaryota</taxon>
        <taxon>Viridiplantae</taxon>
        <taxon>Streptophyta</taxon>
        <taxon>Embryophyta</taxon>
        <taxon>Tracheophyta</taxon>
        <taxon>Spermatophyta</taxon>
        <taxon>Magnoliopsida</taxon>
        <taxon>Liliopsida</taxon>
        <taxon>Araceae</taxon>
        <taxon>Aroideae</taxon>
        <taxon>Colocasieae</taxon>
        <taxon>Colocasia</taxon>
    </lineage>
</organism>
<protein>
    <submittedName>
        <fullName evidence="1">Uncharacterized protein</fullName>
    </submittedName>
</protein>
<evidence type="ECO:0000313" key="2">
    <source>
        <dbReference type="Proteomes" id="UP000652761"/>
    </source>
</evidence>
<dbReference type="AlphaFoldDB" id="A0A843VZK2"/>
<keyword evidence="2" id="KW-1185">Reference proteome</keyword>
<gene>
    <name evidence="1" type="ORF">Taro_035682</name>
</gene>
<dbReference type="Proteomes" id="UP000652761">
    <property type="component" value="Unassembled WGS sequence"/>
</dbReference>
<reference evidence="1" key="1">
    <citation type="submission" date="2017-07" db="EMBL/GenBank/DDBJ databases">
        <title>Taro Niue Genome Assembly and Annotation.</title>
        <authorList>
            <person name="Atibalentja N."/>
            <person name="Keating K."/>
            <person name="Fields C.J."/>
        </authorList>
    </citation>
    <scope>NUCLEOTIDE SEQUENCE</scope>
    <source>
        <strain evidence="1">Niue_2</strain>
        <tissue evidence="1">Leaf</tissue>
    </source>
</reference>
<name>A0A843VZK2_COLES</name>
<proteinExistence type="predicted"/>
<comment type="caution">
    <text evidence="1">The sequence shown here is derived from an EMBL/GenBank/DDBJ whole genome shotgun (WGS) entry which is preliminary data.</text>
</comment>
<accession>A0A843VZK2</accession>
<sequence length="145" mass="15929">MPTELSAEEELNGRLIRGIITRGAAEKPNSLDLERATEKLPKSNATVNNAAFFVHRGVDLVPDQVLGGLLSEIDCFQFAALIPVPSLAQSWLIWVTPCQEEGEEDGKQTDRLIQASIIVHDGMDLCLVENCWMQGGTSQLQPSRQ</sequence>
<evidence type="ECO:0000313" key="1">
    <source>
        <dbReference type="EMBL" id="MQM02912.1"/>
    </source>
</evidence>
<dbReference type="EMBL" id="NMUH01002941">
    <property type="protein sequence ID" value="MQM02912.1"/>
    <property type="molecule type" value="Genomic_DNA"/>
</dbReference>